<evidence type="ECO:0000256" key="1">
    <source>
        <dbReference type="SAM" id="MobiDB-lite"/>
    </source>
</evidence>
<comment type="caution">
    <text evidence="2">The sequence shown here is derived from an EMBL/GenBank/DDBJ whole genome shotgun (WGS) entry which is preliminary data.</text>
</comment>
<reference evidence="2 3" key="1">
    <citation type="submission" date="2014-01" db="EMBL/GenBank/DDBJ databases">
        <title>Draft genome sequencing of Bacillus alcalophilus CGMCC 1.3604.</title>
        <authorList>
            <person name="Yang J."/>
            <person name="Diao L."/>
            <person name="Yang S."/>
        </authorList>
    </citation>
    <scope>NUCLEOTIDE SEQUENCE [LARGE SCALE GENOMIC DNA]</scope>
    <source>
        <strain evidence="2 3">CGMCC 1.3604</strain>
    </source>
</reference>
<sequence length="32" mass="3750">MSNNSSLKDKGEKEASQNVQSPKFKGQRRKWR</sequence>
<name>A0A4S4JYI6_ALKAL</name>
<dbReference type="AlphaFoldDB" id="A0A4S4JYI6"/>
<proteinExistence type="predicted"/>
<accession>A0A4S4JYI6</accession>
<protein>
    <submittedName>
        <fullName evidence="2">Uncharacterized protein</fullName>
    </submittedName>
</protein>
<evidence type="ECO:0000313" key="3">
    <source>
        <dbReference type="Proteomes" id="UP000297014"/>
    </source>
</evidence>
<gene>
    <name evidence="2" type="ORF">AJ85_11410</name>
</gene>
<evidence type="ECO:0000313" key="2">
    <source>
        <dbReference type="EMBL" id="THG90328.1"/>
    </source>
</evidence>
<dbReference type="Proteomes" id="UP000297014">
    <property type="component" value="Unassembled WGS sequence"/>
</dbReference>
<dbReference type="EMBL" id="JALP01000162">
    <property type="protein sequence ID" value="THG90328.1"/>
    <property type="molecule type" value="Genomic_DNA"/>
</dbReference>
<feature type="region of interest" description="Disordered" evidence="1">
    <location>
        <begin position="1"/>
        <end position="32"/>
    </location>
</feature>
<organism evidence="2 3">
    <name type="scientific">Alkalihalobacillus alcalophilus ATCC 27647 = CGMCC 1.3604</name>
    <dbReference type="NCBI Taxonomy" id="1218173"/>
    <lineage>
        <taxon>Bacteria</taxon>
        <taxon>Bacillati</taxon>
        <taxon>Bacillota</taxon>
        <taxon>Bacilli</taxon>
        <taxon>Bacillales</taxon>
        <taxon>Bacillaceae</taxon>
        <taxon>Alkalihalobacillus</taxon>
    </lineage>
</organism>